<accession>A0ABV9RUK5</accession>
<sequence length="167" mass="18299">MARVFVSYARQDARHGLLVGRLCEFLHGCGVEVRLDELAGYDRRDWSLWAIEEILAADFVAVVASANYRVRAEGVLPPGSGDGVAGEAAFLRDRLAYDRRTWQRKILPVVLPGGRVDEIPLFLLPYSSSRYEVTAFTREGTAPLLRALGLPTPAISVTRLPSGGSQS</sequence>
<gene>
    <name evidence="2" type="ORF">ACFPCV_05730</name>
</gene>
<dbReference type="Gene3D" id="3.40.50.10140">
    <property type="entry name" value="Toll/interleukin-1 receptor homology (TIR) domain"/>
    <property type="match status" value="1"/>
</dbReference>
<reference evidence="3" key="1">
    <citation type="journal article" date="2019" name="Int. J. Syst. Evol. Microbiol.">
        <title>The Global Catalogue of Microorganisms (GCM) 10K type strain sequencing project: providing services to taxonomists for standard genome sequencing and annotation.</title>
        <authorList>
            <consortium name="The Broad Institute Genomics Platform"/>
            <consortium name="The Broad Institute Genome Sequencing Center for Infectious Disease"/>
            <person name="Wu L."/>
            <person name="Ma J."/>
        </authorList>
    </citation>
    <scope>NUCLEOTIDE SEQUENCE [LARGE SCALE GENOMIC DNA]</scope>
    <source>
        <strain evidence="3">ZS-22-S1</strain>
    </source>
</reference>
<protein>
    <submittedName>
        <fullName evidence="2">SEFIR domain-containing protein</fullName>
    </submittedName>
</protein>
<proteinExistence type="predicted"/>
<dbReference type="Pfam" id="PF08357">
    <property type="entry name" value="SEFIR"/>
    <property type="match status" value="1"/>
</dbReference>
<dbReference type="InterPro" id="IPR035897">
    <property type="entry name" value="Toll_tir_struct_dom_sf"/>
</dbReference>
<keyword evidence="3" id="KW-1185">Reference proteome</keyword>
<comment type="caution">
    <text evidence="2">The sequence shown here is derived from an EMBL/GenBank/DDBJ whole genome shotgun (WGS) entry which is preliminary data.</text>
</comment>
<dbReference type="InterPro" id="IPR013568">
    <property type="entry name" value="SEFIR_dom"/>
</dbReference>
<dbReference type="PROSITE" id="PS51534">
    <property type="entry name" value="SEFIR"/>
    <property type="match status" value="1"/>
</dbReference>
<dbReference type="EMBL" id="JBHSIS010000002">
    <property type="protein sequence ID" value="MFC4852995.1"/>
    <property type="molecule type" value="Genomic_DNA"/>
</dbReference>
<feature type="domain" description="SEFIR" evidence="1">
    <location>
        <begin position="1"/>
        <end position="140"/>
    </location>
</feature>
<organism evidence="2 3">
    <name type="scientific">Actinophytocola glycyrrhizae</name>
    <dbReference type="NCBI Taxonomy" id="2044873"/>
    <lineage>
        <taxon>Bacteria</taxon>
        <taxon>Bacillati</taxon>
        <taxon>Actinomycetota</taxon>
        <taxon>Actinomycetes</taxon>
        <taxon>Pseudonocardiales</taxon>
        <taxon>Pseudonocardiaceae</taxon>
    </lineage>
</organism>
<evidence type="ECO:0000259" key="1">
    <source>
        <dbReference type="PROSITE" id="PS51534"/>
    </source>
</evidence>
<dbReference type="RefSeq" id="WP_378054942.1">
    <property type="nucleotide sequence ID" value="NZ_JBHSIS010000002.1"/>
</dbReference>
<evidence type="ECO:0000313" key="3">
    <source>
        <dbReference type="Proteomes" id="UP001595859"/>
    </source>
</evidence>
<name>A0ABV9RUK5_9PSEU</name>
<dbReference type="Proteomes" id="UP001595859">
    <property type="component" value="Unassembled WGS sequence"/>
</dbReference>
<evidence type="ECO:0000313" key="2">
    <source>
        <dbReference type="EMBL" id="MFC4852995.1"/>
    </source>
</evidence>